<keyword evidence="2" id="KW-1185">Reference proteome</keyword>
<gene>
    <name evidence="1" type="ORF">L3Q82_025231</name>
</gene>
<organism evidence="1 2">
    <name type="scientific">Scortum barcoo</name>
    <name type="common">barcoo grunter</name>
    <dbReference type="NCBI Taxonomy" id="214431"/>
    <lineage>
        <taxon>Eukaryota</taxon>
        <taxon>Metazoa</taxon>
        <taxon>Chordata</taxon>
        <taxon>Craniata</taxon>
        <taxon>Vertebrata</taxon>
        <taxon>Euteleostomi</taxon>
        <taxon>Actinopterygii</taxon>
        <taxon>Neopterygii</taxon>
        <taxon>Teleostei</taxon>
        <taxon>Neoteleostei</taxon>
        <taxon>Acanthomorphata</taxon>
        <taxon>Eupercaria</taxon>
        <taxon>Centrarchiformes</taxon>
        <taxon>Terapontoidei</taxon>
        <taxon>Terapontidae</taxon>
        <taxon>Scortum</taxon>
    </lineage>
</organism>
<accession>A0ACB8WRS5</accession>
<reference evidence="1" key="1">
    <citation type="submission" date="2022-04" db="EMBL/GenBank/DDBJ databases">
        <title>Jade perch genome.</title>
        <authorList>
            <person name="Chao B."/>
        </authorList>
    </citation>
    <scope>NUCLEOTIDE SEQUENCE</scope>
    <source>
        <strain evidence="1">CB-2022</strain>
    </source>
</reference>
<proteinExistence type="predicted"/>
<sequence length="419" mass="46063">MKTMLVLSVKNWTQQFLQTQPAPTTPPSEKELDTTVSATTPAPTTPPSEKELDTTVSATTPAPTTPPSEKELDTTVSATTPAPTTPPSEKEFGTTVSVTTPSPTPQTSSEEKQLLLQTSQLVCSRNQLKVGVPLGGLLSSDMNAFSGHLAAPYCSSYKMLDNTLWYEVPRRAGFCGNVLRTNNTHAIYSNLLFFYPPSNGSFVLPEIIPFSCAYPLETNTSIEACVKLPHGLSGSGTKATAYMHLYRDSNYTNIYPGGEVTLKMGSALHVEVVVAESDPSFAVVLQDCYTTRTSNHDDPMRYYLVHYRCPTDPQRVSVVQNGLSLRARFSAQLFPVNGDYPCTYLHCSVKLCNKRSENCVPTCRRRSYRSAPNSAELTPLTIGPINCEYTIQSVLHLMFQYCDLYGNYNHVSFLSLADL</sequence>
<evidence type="ECO:0000313" key="2">
    <source>
        <dbReference type="Proteomes" id="UP000831701"/>
    </source>
</evidence>
<name>A0ACB8WRS5_9TELE</name>
<comment type="caution">
    <text evidence="1">The sequence shown here is derived from an EMBL/GenBank/DDBJ whole genome shotgun (WGS) entry which is preliminary data.</text>
</comment>
<dbReference type="EMBL" id="CM041537">
    <property type="protein sequence ID" value="KAI3370470.1"/>
    <property type="molecule type" value="Genomic_DNA"/>
</dbReference>
<dbReference type="Proteomes" id="UP000831701">
    <property type="component" value="Chromosome 7"/>
</dbReference>
<protein>
    <submittedName>
        <fullName evidence="1">Uncharacterized protein</fullName>
    </submittedName>
</protein>
<evidence type="ECO:0000313" key="1">
    <source>
        <dbReference type="EMBL" id="KAI3370470.1"/>
    </source>
</evidence>